<dbReference type="InterPro" id="IPR020846">
    <property type="entry name" value="MFS_dom"/>
</dbReference>
<evidence type="ECO:0000313" key="7">
    <source>
        <dbReference type="EMBL" id="CAG2255083.1"/>
    </source>
</evidence>
<dbReference type="GO" id="GO:0005635">
    <property type="term" value="C:nuclear envelope"/>
    <property type="evidence" value="ECO:0007669"/>
    <property type="project" value="TreeGrafter"/>
</dbReference>
<comment type="subcellular location">
    <subcellularLocation>
        <location evidence="1">Membrane</location>
        <topology evidence="1">Multi-pass membrane protein</topology>
    </subcellularLocation>
</comment>
<sequence length="419" mass="46362">MNFNKSKTWCLDKVSISLLWLHYQPDEETVKISVVLPHSSVPPKGSIYGGIQLISSPLVGRWSDVSGRRFCLLWCLLLTASGYVTLAIASTLTFVMLARILNGLFKHSQSLTKSLLADITSNEEQSAVLGTFNAASSLGFIVGPLIGGHVAETLNGFQKVGLLSAFVFIANSVLIYMCVEDHKKTSSKDDKLKPESEKIIKKVSSGENNFSPKIFLETFHSVNWTKLWDLFLIKFCMGFSIILLRSNFSLVMRESFQITPKTIGYLMSYSGCVSAFFGLLVGYIAKLYNNDAKLFMHMAIFQVVTLFMLSIIHETFWLYVLFLTPLSFITTVSRVAGTSLTIQRGERKEIGTLLGFSQSVMSIARMLGPFISGIVLDINKSGPAFIGGVVTLIAVFIMIVRPQGIVENSTKIVKPEKLD</sequence>
<feature type="transmembrane region" description="Helical" evidence="5">
    <location>
        <begin position="294"/>
        <end position="312"/>
    </location>
</feature>
<evidence type="ECO:0000313" key="8">
    <source>
        <dbReference type="Proteomes" id="UP000683360"/>
    </source>
</evidence>
<dbReference type="EMBL" id="CAJPWZ010003259">
    <property type="protein sequence ID" value="CAG2255083.1"/>
    <property type="molecule type" value="Genomic_DNA"/>
</dbReference>
<feature type="domain" description="Major facilitator superfamily (MFS) profile" evidence="6">
    <location>
        <begin position="1"/>
        <end position="405"/>
    </location>
</feature>
<evidence type="ECO:0000256" key="3">
    <source>
        <dbReference type="ARBA" id="ARBA00022989"/>
    </source>
</evidence>
<dbReference type="Pfam" id="PF07690">
    <property type="entry name" value="MFS_1"/>
    <property type="match status" value="2"/>
</dbReference>
<keyword evidence="2 5" id="KW-0812">Transmembrane</keyword>
<feature type="transmembrane region" description="Helical" evidence="5">
    <location>
        <begin position="71"/>
        <end position="101"/>
    </location>
</feature>
<feature type="transmembrane region" description="Helical" evidence="5">
    <location>
        <begin position="160"/>
        <end position="179"/>
    </location>
</feature>
<dbReference type="InterPro" id="IPR001958">
    <property type="entry name" value="Tet-R_TetA/multi-R_MdtG-like"/>
</dbReference>
<evidence type="ECO:0000256" key="1">
    <source>
        <dbReference type="ARBA" id="ARBA00004141"/>
    </source>
</evidence>
<dbReference type="GO" id="GO:0016020">
    <property type="term" value="C:membrane"/>
    <property type="evidence" value="ECO:0007669"/>
    <property type="project" value="UniProtKB-SubCell"/>
</dbReference>
<reference evidence="7" key="1">
    <citation type="submission" date="2021-03" db="EMBL/GenBank/DDBJ databases">
        <authorList>
            <person name="Bekaert M."/>
        </authorList>
    </citation>
    <scope>NUCLEOTIDE SEQUENCE</scope>
</reference>
<feature type="transmembrane region" description="Helical" evidence="5">
    <location>
        <begin position="266"/>
        <end position="285"/>
    </location>
</feature>
<protein>
    <recommendedName>
        <fullName evidence="6">Major facilitator superfamily (MFS) profile domain-containing protein</fullName>
    </recommendedName>
</protein>
<accession>A0A8S3VCA9</accession>
<feature type="transmembrane region" description="Helical" evidence="5">
    <location>
        <begin position="382"/>
        <end position="400"/>
    </location>
</feature>
<evidence type="ECO:0000256" key="2">
    <source>
        <dbReference type="ARBA" id="ARBA00022692"/>
    </source>
</evidence>
<evidence type="ECO:0000259" key="6">
    <source>
        <dbReference type="PROSITE" id="PS50850"/>
    </source>
</evidence>
<dbReference type="GO" id="GO:0022857">
    <property type="term" value="F:transmembrane transporter activity"/>
    <property type="evidence" value="ECO:0007669"/>
    <property type="project" value="InterPro"/>
</dbReference>
<dbReference type="PANTHER" id="PTHR24002:SF3">
    <property type="entry name" value="SOLUTE CARRIER FAMILY 22 MEMBER 18"/>
    <property type="match status" value="1"/>
</dbReference>
<keyword evidence="8" id="KW-1185">Reference proteome</keyword>
<dbReference type="PANTHER" id="PTHR24002">
    <property type="entry name" value="SOLUTE CARRIER FAMILY 22 MEMBER 18"/>
    <property type="match status" value="1"/>
</dbReference>
<dbReference type="OrthoDB" id="10262656at2759"/>
<dbReference type="Gene3D" id="1.20.1250.20">
    <property type="entry name" value="MFS general substrate transporter like domains"/>
    <property type="match status" value="1"/>
</dbReference>
<name>A0A8S3VCA9_MYTED</name>
<evidence type="ECO:0000256" key="5">
    <source>
        <dbReference type="SAM" id="Phobius"/>
    </source>
</evidence>
<feature type="transmembrane region" description="Helical" evidence="5">
    <location>
        <begin position="353"/>
        <end position="376"/>
    </location>
</feature>
<dbReference type="SUPFAM" id="SSF103473">
    <property type="entry name" value="MFS general substrate transporter"/>
    <property type="match status" value="1"/>
</dbReference>
<dbReference type="Proteomes" id="UP000683360">
    <property type="component" value="Unassembled WGS sequence"/>
</dbReference>
<organism evidence="7 8">
    <name type="scientific">Mytilus edulis</name>
    <name type="common">Blue mussel</name>
    <dbReference type="NCBI Taxonomy" id="6550"/>
    <lineage>
        <taxon>Eukaryota</taxon>
        <taxon>Metazoa</taxon>
        <taxon>Spiralia</taxon>
        <taxon>Lophotrochozoa</taxon>
        <taxon>Mollusca</taxon>
        <taxon>Bivalvia</taxon>
        <taxon>Autobranchia</taxon>
        <taxon>Pteriomorphia</taxon>
        <taxon>Mytilida</taxon>
        <taxon>Mytiloidea</taxon>
        <taxon>Mytilidae</taxon>
        <taxon>Mytilinae</taxon>
        <taxon>Mytilus</taxon>
    </lineage>
</organism>
<keyword evidence="3 5" id="KW-1133">Transmembrane helix</keyword>
<dbReference type="InterPro" id="IPR036259">
    <property type="entry name" value="MFS_trans_sf"/>
</dbReference>
<dbReference type="CDD" id="cd17390">
    <property type="entry name" value="MFS_MFSD9"/>
    <property type="match status" value="1"/>
</dbReference>
<feature type="transmembrane region" description="Helical" evidence="5">
    <location>
        <begin position="227"/>
        <end position="246"/>
    </location>
</feature>
<dbReference type="PRINTS" id="PR01035">
    <property type="entry name" value="TCRTETA"/>
</dbReference>
<dbReference type="AlphaFoldDB" id="A0A8S3VCA9"/>
<dbReference type="InterPro" id="IPR011701">
    <property type="entry name" value="MFS"/>
</dbReference>
<comment type="caution">
    <text evidence="7">The sequence shown here is derived from an EMBL/GenBank/DDBJ whole genome shotgun (WGS) entry which is preliminary data.</text>
</comment>
<dbReference type="PROSITE" id="PS50850">
    <property type="entry name" value="MFS"/>
    <property type="match status" value="1"/>
</dbReference>
<keyword evidence="4 5" id="KW-0472">Membrane</keyword>
<proteinExistence type="predicted"/>
<evidence type="ECO:0000256" key="4">
    <source>
        <dbReference type="ARBA" id="ARBA00023136"/>
    </source>
</evidence>
<gene>
    <name evidence="7" type="ORF">MEDL_66415</name>
</gene>